<keyword evidence="3" id="KW-1185">Reference proteome</keyword>
<name>A0ABP0RX55_9DINO</name>
<feature type="region of interest" description="Disordered" evidence="1">
    <location>
        <begin position="62"/>
        <end position="84"/>
    </location>
</feature>
<dbReference type="Proteomes" id="UP001642484">
    <property type="component" value="Unassembled WGS sequence"/>
</dbReference>
<accession>A0ABP0RX55</accession>
<reference evidence="2 3" key="1">
    <citation type="submission" date="2024-02" db="EMBL/GenBank/DDBJ databases">
        <authorList>
            <person name="Chen Y."/>
            <person name="Shah S."/>
            <person name="Dougan E. K."/>
            <person name="Thang M."/>
            <person name="Chan C."/>
        </authorList>
    </citation>
    <scope>NUCLEOTIDE SEQUENCE [LARGE SCALE GENOMIC DNA]</scope>
</reference>
<gene>
    <name evidence="2" type="ORF">CCMP2556_LOCUS48715</name>
</gene>
<evidence type="ECO:0000256" key="1">
    <source>
        <dbReference type="SAM" id="MobiDB-lite"/>
    </source>
</evidence>
<organism evidence="2 3">
    <name type="scientific">Durusdinium trenchii</name>
    <dbReference type="NCBI Taxonomy" id="1381693"/>
    <lineage>
        <taxon>Eukaryota</taxon>
        <taxon>Sar</taxon>
        <taxon>Alveolata</taxon>
        <taxon>Dinophyceae</taxon>
        <taxon>Suessiales</taxon>
        <taxon>Symbiodiniaceae</taxon>
        <taxon>Durusdinium</taxon>
    </lineage>
</organism>
<feature type="compositionally biased region" description="Basic and acidic residues" evidence="1">
    <location>
        <begin position="68"/>
        <end position="80"/>
    </location>
</feature>
<sequence>MQLHQFFQPSHGLRSPRIARDGKVSSWSVRSLQSVGTSRPSGRAMGSCFLVLGRAFARRKTQSRCKGGGKEAESVPEERQSTQSTVVNDMVEVPQDVGFPLPGVFEGLPPPSLANGWTLLGDLAACIFAAPFLAILSRLAGALKPEWFMHSENNGNAFIFPEASHGVMFWLCWCIGGLVMRAFEADAVDSQDLVKTVKRTALAAETSGFLANLVWLFLRFSGNLESAYTMTGYSAPPHAIPTYADFFIDLQFQVLLLVIWRFTVAVLFAERPVPEREEVNVDTRLLDATAPKLDKKQRVAAYHGNKPTVVRLK</sequence>
<dbReference type="EMBL" id="CAXAMN010026539">
    <property type="protein sequence ID" value="CAK9103826.1"/>
    <property type="molecule type" value="Genomic_DNA"/>
</dbReference>
<comment type="caution">
    <text evidence="2">The sequence shown here is derived from an EMBL/GenBank/DDBJ whole genome shotgun (WGS) entry which is preliminary data.</text>
</comment>
<proteinExistence type="predicted"/>
<evidence type="ECO:0000313" key="2">
    <source>
        <dbReference type="EMBL" id="CAK9103826.1"/>
    </source>
</evidence>
<protein>
    <submittedName>
        <fullName evidence="2">Uncharacterized protein</fullName>
    </submittedName>
</protein>
<evidence type="ECO:0000313" key="3">
    <source>
        <dbReference type="Proteomes" id="UP001642484"/>
    </source>
</evidence>